<feature type="domain" description="Myosin motor" evidence="8">
    <location>
        <begin position="100"/>
        <end position="866"/>
    </location>
</feature>
<dbReference type="SUPFAM" id="SSF52540">
    <property type="entry name" value="P-loop containing nucleoside triphosphate hydrolases"/>
    <property type="match status" value="1"/>
</dbReference>
<feature type="binding site" evidence="6">
    <location>
        <begin position="195"/>
        <end position="202"/>
    </location>
    <ligand>
        <name>ATP</name>
        <dbReference type="ChEBI" id="CHEBI:30616"/>
    </ligand>
</feature>
<dbReference type="InterPro" id="IPR001609">
    <property type="entry name" value="Myosin_head_motor_dom-like"/>
</dbReference>
<evidence type="ECO:0000256" key="6">
    <source>
        <dbReference type="PROSITE-ProRule" id="PRU00782"/>
    </source>
</evidence>
<proteinExistence type="inferred from homology"/>
<keyword evidence="4 6" id="KW-0505">Motor protein</keyword>
<evidence type="ECO:0000256" key="5">
    <source>
        <dbReference type="ARBA" id="ARBA00023203"/>
    </source>
</evidence>
<dbReference type="Gene3D" id="1.20.5.190">
    <property type="match status" value="1"/>
</dbReference>
<dbReference type="InterPro" id="IPR036961">
    <property type="entry name" value="Kinesin_motor_dom_sf"/>
</dbReference>
<dbReference type="Pfam" id="PF00063">
    <property type="entry name" value="Myosin_head"/>
    <property type="match status" value="1"/>
</dbReference>
<dbReference type="AlphaFoldDB" id="A0AAN9FW24"/>
<feature type="compositionally biased region" description="Polar residues" evidence="7">
    <location>
        <begin position="962"/>
        <end position="988"/>
    </location>
</feature>
<dbReference type="Gene3D" id="1.20.120.720">
    <property type="entry name" value="Myosin VI head, motor domain, U50 subdomain"/>
    <property type="match status" value="1"/>
</dbReference>
<reference evidence="9 10" key="1">
    <citation type="submission" date="2024-02" db="EMBL/GenBank/DDBJ databases">
        <title>Chromosome-scale genome assembly of the rough periwinkle Littorina saxatilis.</title>
        <authorList>
            <person name="De Jode A."/>
            <person name="Faria R."/>
            <person name="Formenti G."/>
            <person name="Sims Y."/>
            <person name="Smith T.P."/>
            <person name="Tracey A."/>
            <person name="Wood J.M.D."/>
            <person name="Zagrodzka Z.B."/>
            <person name="Johannesson K."/>
            <person name="Butlin R.K."/>
            <person name="Leder E.H."/>
        </authorList>
    </citation>
    <scope>NUCLEOTIDE SEQUENCE [LARGE SCALE GENOMIC DNA]</scope>
    <source>
        <strain evidence="9">Snail1</strain>
        <tissue evidence="9">Muscle</tissue>
    </source>
</reference>
<evidence type="ECO:0000256" key="4">
    <source>
        <dbReference type="ARBA" id="ARBA00023175"/>
    </source>
</evidence>
<dbReference type="PROSITE" id="PS50096">
    <property type="entry name" value="IQ"/>
    <property type="match status" value="1"/>
</dbReference>
<dbReference type="Gene3D" id="3.40.850.10">
    <property type="entry name" value="Kinesin motor domain"/>
    <property type="match status" value="1"/>
</dbReference>
<dbReference type="Proteomes" id="UP001374579">
    <property type="component" value="Unassembled WGS sequence"/>
</dbReference>
<evidence type="ECO:0000256" key="2">
    <source>
        <dbReference type="ARBA" id="ARBA00022840"/>
    </source>
</evidence>
<dbReference type="PRINTS" id="PR00193">
    <property type="entry name" value="MYOSINHEAVY"/>
</dbReference>
<dbReference type="PANTHER" id="PTHR13140">
    <property type="entry name" value="MYOSIN"/>
    <property type="match status" value="1"/>
</dbReference>
<dbReference type="Gene3D" id="6.20.240.20">
    <property type="match status" value="1"/>
</dbReference>
<name>A0AAN9FW24_9CAEN</name>
<dbReference type="GO" id="GO:0005737">
    <property type="term" value="C:cytoplasm"/>
    <property type="evidence" value="ECO:0007669"/>
    <property type="project" value="TreeGrafter"/>
</dbReference>
<organism evidence="9 10">
    <name type="scientific">Littorina saxatilis</name>
    <dbReference type="NCBI Taxonomy" id="31220"/>
    <lineage>
        <taxon>Eukaryota</taxon>
        <taxon>Metazoa</taxon>
        <taxon>Spiralia</taxon>
        <taxon>Lophotrochozoa</taxon>
        <taxon>Mollusca</taxon>
        <taxon>Gastropoda</taxon>
        <taxon>Caenogastropoda</taxon>
        <taxon>Littorinimorpha</taxon>
        <taxon>Littorinoidea</taxon>
        <taxon>Littorinidae</taxon>
        <taxon>Littorina</taxon>
    </lineage>
</organism>
<protein>
    <recommendedName>
        <fullName evidence="8">Myosin motor domain-containing protein</fullName>
    </recommendedName>
</protein>
<dbReference type="SMART" id="SM00242">
    <property type="entry name" value="MYSc"/>
    <property type="match status" value="1"/>
</dbReference>
<evidence type="ECO:0000313" key="9">
    <source>
        <dbReference type="EMBL" id="KAK7087574.1"/>
    </source>
</evidence>
<dbReference type="Gene3D" id="1.20.58.530">
    <property type="match status" value="1"/>
</dbReference>
<keyword evidence="5 6" id="KW-0009">Actin-binding</keyword>
<evidence type="ECO:0000256" key="7">
    <source>
        <dbReference type="SAM" id="MobiDB-lite"/>
    </source>
</evidence>
<dbReference type="GO" id="GO:0016020">
    <property type="term" value="C:membrane"/>
    <property type="evidence" value="ECO:0007669"/>
    <property type="project" value="TreeGrafter"/>
</dbReference>
<dbReference type="GO" id="GO:0007015">
    <property type="term" value="P:actin filament organization"/>
    <property type="evidence" value="ECO:0007669"/>
    <property type="project" value="TreeGrafter"/>
</dbReference>
<dbReference type="GO" id="GO:0051015">
    <property type="term" value="F:actin filament binding"/>
    <property type="evidence" value="ECO:0007669"/>
    <property type="project" value="TreeGrafter"/>
</dbReference>
<evidence type="ECO:0000259" key="8">
    <source>
        <dbReference type="PROSITE" id="PS51456"/>
    </source>
</evidence>
<dbReference type="GO" id="GO:0016459">
    <property type="term" value="C:myosin complex"/>
    <property type="evidence" value="ECO:0007669"/>
    <property type="project" value="UniProtKB-KW"/>
</dbReference>
<keyword evidence="2 6" id="KW-0067">ATP-binding</keyword>
<evidence type="ECO:0000256" key="1">
    <source>
        <dbReference type="ARBA" id="ARBA00022741"/>
    </source>
</evidence>
<comment type="similarity">
    <text evidence="6">Belongs to the TRAFAC class myosin-kinesin ATPase superfamily. Myosin family.</text>
</comment>
<dbReference type="CDD" id="cd00124">
    <property type="entry name" value="MYSc"/>
    <property type="match status" value="1"/>
</dbReference>
<keyword evidence="1 6" id="KW-0547">Nucleotide-binding</keyword>
<accession>A0AAN9FW24</accession>
<keyword evidence="10" id="KW-1185">Reference proteome</keyword>
<feature type="region of interest" description="Disordered" evidence="7">
    <location>
        <begin position="955"/>
        <end position="1002"/>
    </location>
</feature>
<dbReference type="EMBL" id="JBAMIC010004070">
    <property type="protein sequence ID" value="KAK7087574.1"/>
    <property type="molecule type" value="Genomic_DNA"/>
</dbReference>
<keyword evidence="3 6" id="KW-0518">Myosin</keyword>
<dbReference type="GO" id="GO:0000146">
    <property type="term" value="F:microfilament motor activity"/>
    <property type="evidence" value="ECO:0007669"/>
    <property type="project" value="TreeGrafter"/>
</dbReference>
<dbReference type="PROSITE" id="PS51456">
    <property type="entry name" value="MYOSIN_MOTOR"/>
    <property type="match status" value="1"/>
</dbReference>
<feature type="region of interest" description="Actin-binding" evidence="6">
    <location>
        <begin position="689"/>
        <end position="711"/>
    </location>
</feature>
<sequence length="1110" mass="124749">MNPDRPLVAKRRLLKTVKSPTQHQPSKSISVIPDAGAGDRVRPCKGQAVYVYDAEKSWREAIVLDEDHAHNMVTVKLEDTEQIASCCAGHVLLCSKAPLEDVNNLTHITPVHEASVLSCLHKRFAQGRYYTNAGSTVVAVNPFTDVSHLYSREQIHAYHSRQQDLPPHIYPVAEAAYTSLVRELGKVNQSIIISGESGAGKTVSAKHLLRYLTVVSNPAAEPRVDSSDHRGVKIEQRILDSNPILEAFGNAATPRNNNSSRFGKFIELQFLRSGHIQGGSIETYLLEKTRVMHQGQGENNFHVFYQMTGLKDCSEEEEFPDWVKGIQAEVSDVSFTCVPHNQDCSANGDITETLDAMIDIGLSQDMQEQVFQVLMAVLHLGNLRFVQVNDDSSDLEASFNSSFESQGLDDSVVEVSVCERALERSCQLLGIEPSCLKHTLLHRSLQAGTRNRQSVFVKPIGIQEARSRRDCLAMLLYSRLFEWLVGFINMQIKADSFDNTIGLLDIYGFEAFATNSLEQLCINYANERLQQYYVAQFLENLQKEYTEECLQWVPVACMDNRPCVNILDGRASIFSLLNEEVYLNRKSDAEALKDRLLQLCGHSHNALRPVRRSAVTQPSFVVQHYAGEVQYCVEGLITKNKDDIPSDLVSLLTASDNGFVNQLFASYAEPESPAGRKKKTVLTKFKSSLDELLSSMGESDIHYIRCLKPNNTSTSGLFQPGYVLQQLKACGAIETVNICRRGYPARMPYSEFQQRYNVLLRLRSAGTGCHGDGLGQDEGEQKENICDPLDLLLRQQLEFPASPKRTPTPRKRLRRRTGLTQHDHARKVCRTILQAMTPHLDLQHQFGCTKLFLTEHQLELLECARLQALTHNAVVLQSAWRGLCCRKWYKQVKAVGMISHAWLTFKTRQQYLCLKQAAVVLQRGVRYWLHHLQLKREEQAAIELTAQTFTQPEPYVRKRSLSPRQSSTTTSAIESLETSRGSSETLQSLHMDGNLSDDSGVMMHEPVCCQQPGRKVEAGRGRKREGAVLQVPHKRRRLLALAAQLPQLKDVNVGDGVVTRRRIPVCGARFHTRESVLKYSHLTNRRDLPSGLTDAIQDCHDQMHGSSVDP</sequence>
<evidence type="ECO:0000313" key="10">
    <source>
        <dbReference type="Proteomes" id="UP001374579"/>
    </source>
</evidence>
<evidence type="ECO:0000256" key="3">
    <source>
        <dbReference type="ARBA" id="ARBA00023123"/>
    </source>
</evidence>
<dbReference type="PANTHER" id="PTHR13140:SF289">
    <property type="entry name" value="UNCONVENTIONAL MYOSIN-XIX"/>
    <property type="match status" value="1"/>
</dbReference>
<dbReference type="InterPro" id="IPR027417">
    <property type="entry name" value="P-loop_NTPase"/>
</dbReference>
<comment type="caution">
    <text evidence="9">The sequence shown here is derived from an EMBL/GenBank/DDBJ whole genome shotgun (WGS) entry which is preliminary data.</text>
</comment>
<dbReference type="GO" id="GO:0005524">
    <property type="term" value="F:ATP binding"/>
    <property type="evidence" value="ECO:0007669"/>
    <property type="project" value="UniProtKB-UniRule"/>
</dbReference>
<dbReference type="Gene3D" id="1.10.10.820">
    <property type="match status" value="1"/>
</dbReference>
<gene>
    <name evidence="9" type="ORF">V1264_021606</name>
</gene>